<keyword evidence="1" id="KW-0433">Leucine-rich repeat</keyword>
<reference evidence="3 4" key="1">
    <citation type="submission" date="2024-09" db="EMBL/GenBank/DDBJ databases">
        <title>A chromosome-level genome assembly of Gray's grenadier anchovy, Coilia grayii.</title>
        <authorList>
            <person name="Fu Z."/>
        </authorList>
    </citation>
    <scope>NUCLEOTIDE SEQUENCE [LARGE SCALE GENOMIC DNA]</scope>
    <source>
        <strain evidence="3">G4</strain>
        <tissue evidence="3">Muscle</tissue>
    </source>
</reference>
<name>A0ABD1JUK6_9TELE</name>
<dbReference type="Proteomes" id="UP001591681">
    <property type="component" value="Unassembled WGS sequence"/>
</dbReference>
<protein>
    <recommendedName>
        <fullName evidence="2">LRRCT domain-containing protein</fullName>
    </recommendedName>
</protein>
<feature type="domain" description="LRRCT" evidence="2">
    <location>
        <begin position="87"/>
        <end position="103"/>
    </location>
</feature>
<dbReference type="EMBL" id="JBHFQA010000011">
    <property type="protein sequence ID" value="KAL2090578.1"/>
    <property type="molecule type" value="Genomic_DNA"/>
</dbReference>
<sequence>MTSIPAGPKPAAVRPYELFLRGQSLLQYARMNSSCGAKACCSTPGQSLLQYARMTSLPAGQSLLQYARMTSLPAGPKPAAVRPYELFLRGQSLLQYARMNSSCGGKACCSTPPAAVRPYELFLRGQSLLQYARMTSLPAGPKPAAVRPYDLFLRGQSLLQYARMNSSCDRMTAGHSLSFELSVGLYFQHKQGLR</sequence>
<dbReference type="Pfam" id="PF01463">
    <property type="entry name" value="LRRCT"/>
    <property type="match status" value="3"/>
</dbReference>
<feature type="domain" description="LRRCT" evidence="2">
    <location>
        <begin position="152"/>
        <end position="169"/>
    </location>
</feature>
<accession>A0ABD1JUK6</accession>
<proteinExistence type="predicted"/>
<organism evidence="3 4">
    <name type="scientific">Coilia grayii</name>
    <name type="common">Gray's grenadier anchovy</name>
    <dbReference type="NCBI Taxonomy" id="363190"/>
    <lineage>
        <taxon>Eukaryota</taxon>
        <taxon>Metazoa</taxon>
        <taxon>Chordata</taxon>
        <taxon>Craniata</taxon>
        <taxon>Vertebrata</taxon>
        <taxon>Euteleostomi</taxon>
        <taxon>Actinopterygii</taxon>
        <taxon>Neopterygii</taxon>
        <taxon>Teleostei</taxon>
        <taxon>Clupei</taxon>
        <taxon>Clupeiformes</taxon>
        <taxon>Clupeoidei</taxon>
        <taxon>Engraulidae</taxon>
        <taxon>Coilinae</taxon>
        <taxon>Coilia</taxon>
    </lineage>
</organism>
<keyword evidence="4" id="KW-1185">Reference proteome</keyword>
<comment type="caution">
    <text evidence="3">The sequence shown here is derived from an EMBL/GenBank/DDBJ whole genome shotgun (WGS) entry which is preliminary data.</text>
</comment>
<evidence type="ECO:0000313" key="3">
    <source>
        <dbReference type="EMBL" id="KAL2090578.1"/>
    </source>
</evidence>
<dbReference type="AlphaFoldDB" id="A0ABD1JUK6"/>
<evidence type="ECO:0000259" key="2">
    <source>
        <dbReference type="Pfam" id="PF01463"/>
    </source>
</evidence>
<gene>
    <name evidence="3" type="ORF">ACEWY4_012841</name>
</gene>
<evidence type="ECO:0000256" key="1">
    <source>
        <dbReference type="ARBA" id="ARBA00022614"/>
    </source>
</evidence>
<feature type="domain" description="LRRCT" evidence="2">
    <location>
        <begin position="19"/>
        <end position="35"/>
    </location>
</feature>
<evidence type="ECO:0000313" key="4">
    <source>
        <dbReference type="Proteomes" id="UP001591681"/>
    </source>
</evidence>
<dbReference type="InterPro" id="IPR000483">
    <property type="entry name" value="Cys-rich_flank_reg_C"/>
</dbReference>